<feature type="chain" id="PRO_5042852575" description="DUF3617 family protein" evidence="1">
    <location>
        <begin position="24"/>
        <end position="145"/>
    </location>
</feature>
<gene>
    <name evidence="2" type="ORF">FGKAn22_22580</name>
</gene>
<proteinExistence type="predicted"/>
<dbReference type="AlphaFoldDB" id="A0AAN1W0N5"/>
<reference evidence="2 3" key="1">
    <citation type="submission" date="2019-03" db="EMBL/GenBank/DDBJ databases">
        <title>Complete genome sequence of Ferrigenium kumadai strain An22, a microaerophilic iron-oxidizing bacterium isolated from a paddy field soil.</title>
        <authorList>
            <person name="Watanabe T."/>
            <person name="Asakawa S."/>
        </authorList>
    </citation>
    <scope>NUCLEOTIDE SEQUENCE [LARGE SCALE GENOMIC DNA]</scope>
    <source>
        <strain evidence="2 3">An22</strain>
    </source>
</reference>
<dbReference type="EMBL" id="AP019536">
    <property type="protein sequence ID" value="BBJ00566.1"/>
    <property type="molecule type" value="Genomic_DNA"/>
</dbReference>
<evidence type="ECO:0008006" key="4">
    <source>
        <dbReference type="Google" id="ProtNLM"/>
    </source>
</evidence>
<feature type="signal peptide" evidence="1">
    <location>
        <begin position="1"/>
        <end position="23"/>
    </location>
</feature>
<accession>A0AAN1W0N5</accession>
<dbReference type="Pfam" id="PF12276">
    <property type="entry name" value="DUF3617"/>
    <property type="match status" value="1"/>
</dbReference>
<evidence type="ECO:0000313" key="2">
    <source>
        <dbReference type="EMBL" id="BBJ00566.1"/>
    </source>
</evidence>
<dbReference type="KEGG" id="fku:FGKAn22_22580"/>
<name>A0AAN1W0N5_9PROT</name>
<keyword evidence="3" id="KW-1185">Reference proteome</keyword>
<evidence type="ECO:0000256" key="1">
    <source>
        <dbReference type="SAM" id="SignalP"/>
    </source>
</evidence>
<dbReference type="InterPro" id="IPR022061">
    <property type="entry name" value="DUF3617"/>
</dbReference>
<protein>
    <recommendedName>
        <fullName evidence="4">DUF3617 family protein</fullName>
    </recommendedName>
</protein>
<organism evidence="2 3">
    <name type="scientific">Ferrigenium kumadai</name>
    <dbReference type="NCBI Taxonomy" id="1682490"/>
    <lineage>
        <taxon>Bacteria</taxon>
        <taxon>Pseudomonadati</taxon>
        <taxon>Pseudomonadota</taxon>
        <taxon>Betaproteobacteria</taxon>
        <taxon>Nitrosomonadales</taxon>
        <taxon>Gallionellaceae</taxon>
        <taxon>Ferrigenium</taxon>
    </lineage>
</organism>
<keyword evidence="1" id="KW-0732">Signal</keyword>
<dbReference type="Proteomes" id="UP001319121">
    <property type="component" value="Chromosome"/>
</dbReference>
<evidence type="ECO:0000313" key="3">
    <source>
        <dbReference type="Proteomes" id="UP001319121"/>
    </source>
</evidence>
<sequence>MSVRGIQIMAGILAATLAGASFAAEIQPGLWELVVENRGLDSPDVTSEPITISRCLTEEDAQDPSGVLGGVANPGMADCTYTQRSFSGNTFRFKMRCDGSLGLQARGEVTYSAISMDGSIISMANMDGQAIMLESKITARRRGGC</sequence>